<evidence type="ECO:0000259" key="8">
    <source>
        <dbReference type="PROSITE" id="PS00624"/>
    </source>
</evidence>
<comment type="caution">
    <text evidence="9">The sequence shown here is derived from an EMBL/GenBank/DDBJ whole genome shotgun (WGS) entry which is preliminary data.</text>
</comment>
<comment type="similarity">
    <text evidence="2 6">Belongs to the GMC oxidoreductase family.</text>
</comment>
<dbReference type="PROSITE" id="PS00624">
    <property type="entry name" value="GMC_OXRED_2"/>
    <property type="match status" value="1"/>
</dbReference>
<keyword evidence="9" id="KW-0560">Oxidoreductase</keyword>
<dbReference type="GO" id="GO:0050660">
    <property type="term" value="F:flavin adenine dinucleotide binding"/>
    <property type="evidence" value="ECO:0007669"/>
    <property type="project" value="InterPro"/>
</dbReference>
<feature type="domain" description="Glucose-methanol-choline oxidoreductase N-terminal" evidence="7">
    <location>
        <begin position="83"/>
        <end position="106"/>
    </location>
</feature>
<sequence>MAAFEADYVVVGGGSAGCVMAARLSEDPLAQVALLEAGPWDRNAWIHIPMGFARLYVTRKFDWNYSTEAEPELKGRQIYWPRGRVIGGSGSVNGLVFLRGSPRDYDRWAQAGARGWSYEDCLPAFRKLETFAGPASEYRGTEGPVQVGEVPEPSPGCRAFVEACVRLGFPRNPDNNAAWFEGVAPNQLNVHRGWRWSPATAYLKPALHRPNLAVRTERLALRILIEDGRAAGVMVRGPEGEETWRARREVILCAGAIESPKLLMLSGIGDGAALQAMGIPVTHHAPEVGRNLQDHFMVRFAFRTKPCGTLNEIMANPLRAAGLGLSWLMRGRNQMAVGASEASLFARVLPGSEEPEVQFQFVNFSLGDQGTSASRLAKHPGFTFNFCVCRPDSRGELTLRAPSAEIKPVIRANYLSAASDIRIMLESAKLGRRIAATAPFADLIEQEQSPGPATEGDDAMLDYIREAGVTVYHPCGTNRMGSDERAVVDPELRVRGVRGLRVADASVFPLVPSSNIHPAVLMLAERGAEMIRGAR</sequence>
<keyword evidence="4 5" id="KW-0274">FAD</keyword>
<name>A0A840Y7J5_9PROT</name>
<dbReference type="InterPro" id="IPR007867">
    <property type="entry name" value="GMC_OxRtase_C"/>
</dbReference>
<protein>
    <submittedName>
        <fullName evidence="9">Choline dehydrogenase</fullName>
        <ecNumber evidence="9">1.1.99.1</ecNumber>
    </submittedName>
</protein>
<dbReference type="PIRSF" id="PIRSF000137">
    <property type="entry name" value="Alcohol_oxidase"/>
    <property type="match status" value="1"/>
</dbReference>
<evidence type="ECO:0000313" key="10">
    <source>
        <dbReference type="Proteomes" id="UP000562254"/>
    </source>
</evidence>
<dbReference type="SUPFAM" id="SSF51905">
    <property type="entry name" value="FAD/NAD(P)-binding domain"/>
    <property type="match status" value="1"/>
</dbReference>
<proteinExistence type="inferred from homology"/>
<evidence type="ECO:0000256" key="2">
    <source>
        <dbReference type="ARBA" id="ARBA00010790"/>
    </source>
</evidence>
<evidence type="ECO:0000256" key="3">
    <source>
        <dbReference type="ARBA" id="ARBA00022630"/>
    </source>
</evidence>
<organism evidence="9 10">
    <name type="scientific">Neoroseomonas alkaliterrae</name>
    <dbReference type="NCBI Taxonomy" id="1452450"/>
    <lineage>
        <taxon>Bacteria</taxon>
        <taxon>Pseudomonadati</taxon>
        <taxon>Pseudomonadota</taxon>
        <taxon>Alphaproteobacteria</taxon>
        <taxon>Acetobacterales</taxon>
        <taxon>Acetobacteraceae</taxon>
        <taxon>Neoroseomonas</taxon>
    </lineage>
</organism>
<dbReference type="Pfam" id="PF00732">
    <property type="entry name" value="GMC_oxred_N"/>
    <property type="match status" value="1"/>
</dbReference>
<dbReference type="EMBL" id="JACIJE010000005">
    <property type="protein sequence ID" value="MBB5690033.1"/>
    <property type="molecule type" value="Genomic_DNA"/>
</dbReference>
<feature type="binding site" evidence="5">
    <location>
        <position position="85"/>
    </location>
    <ligand>
        <name>FAD</name>
        <dbReference type="ChEBI" id="CHEBI:57692"/>
    </ligand>
</feature>
<dbReference type="PANTHER" id="PTHR11552">
    <property type="entry name" value="GLUCOSE-METHANOL-CHOLINE GMC OXIDOREDUCTASE"/>
    <property type="match status" value="1"/>
</dbReference>
<accession>A0A840Y7J5</accession>
<dbReference type="GO" id="GO:0008812">
    <property type="term" value="F:choline dehydrogenase activity"/>
    <property type="evidence" value="ECO:0007669"/>
    <property type="project" value="UniProtKB-EC"/>
</dbReference>
<dbReference type="SUPFAM" id="SSF54373">
    <property type="entry name" value="FAD-linked reductases, C-terminal domain"/>
    <property type="match status" value="1"/>
</dbReference>
<evidence type="ECO:0000256" key="1">
    <source>
        <dbReference type="ARBA" id="ARBA00001974"/>
    </source>
</evidence>
<comment type="cofactor">
    <cofactor evidence="1 5">
        <name>FAD</name>
        <dbReference type="ChEBI" id="CHEBI:57692"/>
    </cofactor>
</comment>
<dbReference type="InterPro" id="IPR036188">
    <property type="entry name" value="FAD/NAD-bd_sf"/>
</dbReference>
<dbReference type="AlphaFoldDB" id="A0A840Y7J5"/>
<feature type="domain" description="Glucose-methanol-choline oxidoreductase N-terminal" evidence="8">
    <location>
        <begin position="255"/>
        <end position="269"/>
    </location>
</feature>
<dbReference type="EC" id="1.1.99.1" evidence="9"/>
<dbReference type="PROSITE" id="PS00623">
    <property type="entry name" value="GMC_OXRED_1"/>
    <property type="match status" value="1"/>
</dbReference>
<dbReference type="InterPro" id="IPR012132">
    <property type="entry name" value="GMC_OxRdtase"/>
</dbReference>
<evidence type="ECO:0000256" key="6">
    <source>
        <dbReference type="RuleBase" id="RU003968"/>
    </source>
</evidence>
<dbReference type="Gene3D" id="3.50.50.60">
    <property type="entry name" value="FAD/NAD(P)-binding domain"/>
    <property type="match status" value="1"/>
</dbReference>
<feature type="binding site" evidence="5">
    <location>
        <begin position="93"/>
        <end position="96"/>
    </location>
    <ligand>
        <name>FAD</name>
        <dbReference type="ChEBI" id="CHEBI:57692"/>
    </ligand>
</feature>
<keyword evidence="10" id="KW-1185">Reference proteome</keyword>
<dbReference type="RefSeq" id="WP_338146525.1">
    <property type="nucleotide sequence ID" value="NZ_JAAEDJ010000078.1"/>
</dbReference>
<evidence type="ECO:0000313" key="9">
    <source>
        <dbReference type="EMBL" id="MBB5690033.1"/>
    </source>
</evidence>
<keyword evidence="3 6" id="KW-0285">Flavoprotein</keyword>
<gene>
    <name evidence="9" type="ORF">FHS88_002159</name>
</gene>
<evidence type="ECO:0000259" key="7">
    <source>
        <dbReference type="PROSITE" id="PS00623"/>
    </source>
</evidence>
<evidence type="ECO:0000256" key="4">
    <source>
        <dbReference type="ARBA" id="ARBA00022827"/>
    </source>
</evidence>
<dbReference type="InterPro" id="IPR000172">
    <property type="entry name" value="GMC_OxRdtase_N"/>
</dbReference>
<dbReference type="PANTHER" id="PTHR11552:SF147">
    <property type="entry name" value="CHOLINE DEHYDROGENASE, MITOCHONDRIAL"/>
    <property type="match status" value="1"/>
</dbReference>
<dbReference type="Proteomes" id="UP000562254">
    <property type="component" value="Unassembled WGS sequence"/>
</dbReference>
<dbReference type="Pfam" id="PF05199">
    <property type="entry name" value="GMC_oxred_C"/>
    <property type="match status" value="1"/>
</dbReference>
<reference evidence="9 10" key="1">
    <citation type="submission" date="2020-08" db="EMBL/GenBank/DDBJ databases">
        <title>Genomic Encyclopedia of Type Strains, Phase IV (KMG-IV): sequencing the most valuable type-strain genomes for metagenomic binning, comparative biology and taxonomic classification.</title>
        <authorList>
            <person name="Goeker M."/>
        </authorList>
    </citation>
    <scope>NUCLEOTIDE SEQUENCE [LARGE SCALE GENOMIC DNA]</scope>
    <source>
        <strain evidence="9 10">DSM 25895</strain>
    </source>
</reference>
<evidence type="ECO:0000256" key="5">
    <source>
        <dbReference type="PIRSR" id="PIRSR000137-2"/>
    </source>
</evidence>
<dbReference type="Gene3D" id="3.30.560.10">
    <property type="entry name" value="Glucose Oxidase, domain 3"/>
    <property type="match status" value="1"/>
</dbReference>